<dbReference type="Proteomes" id="UP001369815">
    <property type="component" value="Unassembled WGS sequence"/>
</dbReference>
<name>A0AAX6MXR5_9PEZI</name>
<gene>
    <name evidence="1" type="ORF">Daesc_000076</name>
</gene>
<evidence type="ECO:0000313" key="2">
    <source>
        <dbReference type="Proteomes" id="UP001369815"/>
    </source>
</evidence>
<organism evidence="1 2">
    <name type="scientific">Daldinia eschscholtzii</name>
    <dbReference type="NCBI Taxonomy" id="292717"/>
    <lineage>
        <taxon>Eukaryota</taxon>
        <taxon>Fungi</taxon>
        <taxon>Dikarya</taxon>
        <taxon>Ascomycota</taxon>
        <taxon>Pezizomycotina</taxon>
        <taxon>Sordariomycetes</taxon>
        <taxon>Xylariomycetidae</taxon>
        <taxon>Xylariales</taxon>
        <taxon>Hypoxylaceae</taxon>
        <taxon>Daldinia</taxon>
    </lineage>
</organism>
<sequence length="480" mass="54711">MSPQSSIAWECRDQADQAEIYYNQPLRNKVRRLEDENMTLKRLLRENGISWQTRPKSASARASAGRITRASTRAVRPPLPHIPVEIQLRIMSFALTSPLPIVDPLCKVKPENLTVREKVKSNGLAIHFLATCKAYYAEGTKFLWTNNSFVFTSPESLRNFAEVPLHFRLNIKEVNLRVIAKFYDDEERVHKISRNYHPDLRKAITLTVHKRPKENSLARRGFRTYGWYQLTDFLMAMLPPFDPSSVSHTNGSSTTYSTPLPKLLPSLEKIRIDFVNFGEDMFNNPPPQLHEVASHQLGCTLNEVILTGLPSDETGLRVCNEMAGLLKDEGLLIDHAPTMVALKNGVRALECDTDECHYCAKVVRAMRAFKSGEHHHEDVHAHFFGADFPPAPKDEGEPPFSYYHSCRTIWKKVPVKLGGEERKWVLFDRMSGLPWDDVEEDITMFDFLSDDDEAIACENCGEVHPGAIPPIEMMDLYDDF</sequence>
<protein>
    <submittedName>
        <fullName evidence="1">Uncharacterized protein</fullName>
    </submittedName>
</protein>
<dbReference type="AlphaFoldDB" id="A0AAX6MXR5"/>
<accession>A0AAX6MXR5</accession>
<evidence type="ECO:0000313" key="1">
    <source>
        <dbReference type="EMBL" id="KAK6957294.1"/>
    </source>
</evidence>
<comment type="caution">
    <text evidence="1">The sequence shown here is derived from an EMBL/GenBank/DDBJ whole genome shotgun (WGS) entry which is preliminary data.</text>
</comment>
<keyword evidence="2" id="KW-1185">Reference proteome</keyword>
<dbReference type="EMBL" id="JBANMG010000001">
    <property type="protein sequence ID" value="KAK6957294.1"/>
    <property type="molecule type" value="Genomic_DNA"/>
</dbReference>
<proteinExistence type="predicted"/>
<reference evidence="1 2" key="1">
    <citation type="journal article" date="2024" name="Front Chem Biol">
        <title>Unveiling the potential of Daldinia eschscholtzii MFLUCC 19-0629 through bioactivity and bioinformatics studies for enhanced sustainable agriculture production.</title>
        <authorList>
            <person name="Brooks S."/>
            <person name="Weaver J.A."/>
            <person name="Klomchit A."/>
            <person name="Alharthi S.A."/>
            <person name="Onlamun T."/>
            <person name="Nurani R."/>
            <person name="Vong T.K."/>
            <person name="Alberti F."/>
            <person name="Greco C."/>
        </authorList>
    </citation>
    <scope>NUCLEOTIDE SEQUENCE [LARGE SCALE GENOMIC DNA]</scope>
    <source>
        <strain evidence="1">MFLUCC 19-0629</strain>
    </source>
</reference>